<dbReference type="RefSeq" id="WP_088592611.1">
    <property type="nucleotide sequence ID" value="NZ_CP022046.2"/>
</dbReference>
<evidence type="ECO:0000313" key="1">
    <source>
        <dbReference type="EMBL" id="ASE35353.1"/>
    </source>
</evidence>
<dbReference type="KEGG" id="sscu:CEP64_12390"/>
<reference evidence="2" key="1">
    <citation type="submission" date="2017-06" db="EMBL/GenBank/DDBJ databases">
        <title>FDA dAtabase for Regulatory Grade micrObial Sequences (FDA-ARGOS): Supporting development and validation of Infectious Disease Dx tests.</title>
        <authorList>
            <person name="Goldberg B."/>
            <person name="Campos J."/>
            <person name="Tallon L."/>
            <person name="Sadzewicz L."/>
            <person name="Sengamalay N."/>
            <person name="Ott S."/>
            <person name="Godinez A."/>
            <person name="Nagaraj S."/>
            <person name="Vavikolanu K."/>
            <person name="Nadendla S."/>
            <person name="George J."/>
            <person name="Geyer C."/>
            <person name="Sichtig H."/>
        </authorList>
    </citation>
    <scope>NUCLEOTIDE SEQUENCE [LARGE SCALE GENOMIC DNA]</scope>
    <source>
        <strain evidence="2">FDAARGOS_285</strain>
    </source>
</reference>
<gene>
    <name evidence="1" type="ORF">CEP64_12390</name>
</gene>
<dbReference type="Proteomes" id="UP000197058">
    <property type="component" value="Chromosome"/>
</dbReference>
<evidence type="ECO:0000313" key="2">
    <source>
        <dbReference type="Proteomes" id="UP000197058"/>
    </source>
</evidence>
<proteinExistence type="predicted"/>
<organism evidence="1 2">
    <name type="scientific">Mammaliicoccus sciuri</name>
    <name type="common">Staphylococcus sciuri</name>
    <dbReference type="NCBI Taxonomy" id="1296"/>
    <lineage>
        <taxon>Bacteria</taxon>
        <taxon>Bacillati</taxon>
        <taxon>Bacillota</taxon>
        <taxon>Bacilli</taxon>
        <taxon>Bacillales</taxon>
        <taxon>Staphylococcaceae</taxon>
        <taxon>Mammaliicoccus</taxon>
    </lineage>
</organism>
<sequence length="127" mass="14946">MNIKLRKISKDIDNVLNHYERYTKDFNLVSSKCISETRFLENTLKRIKNELSNVLSDFKTKSEEHQIISNVIDTFEAVIQEKQDIYYYSVIDQYGERKYKTDRKGHIIGILEWALDRIAGNIDVGVI</sequence>
<dbReference type="AlphaFoldDB" id="A0AAI8GUR5"/>
<name>A0AAI8GUR5_MAMSC</name>
<accession>A0AAI8GUR5</accession>
<dbReference type="EMBL" id="CP022046">
    <property type="protein sequence ID" value="ASE35353.1"/>
    <property type="molecule type" value="Genomic_DNA"/>
</dbReference>
<protein>
    <submittedName>
        <fullName evidence="1">Pathogenicity island protein</fullName>
    </submittedName>
</protein>